<evidence type="ECO:0000256" key="2">
    <source>
        <dbReference type="ARBA" id="ARBA00022448"/>
    </source>
</evidence>
<dbReference type="PIRSF" id="PIRSF006603">
    <property type="entry name" value="DinF"/>
    <property type="match status" value="1"/>
</dbReference>
<evidence type="ECO:0000313" key="9">
    <source>
        <dbReference type="Proteomes" id="UP000621540"/>
    </source>
</evidence>
<feature type="transmembrane region" description="Helical" evidence="7">
    <location>
        <begin position="420"/>
        <end position="440"/>
    </location>
</feature>
<protein>
    <submittedName>
        <fullName evidence="8">MATE family efflux transporter</fullName>
    </submittedName>
</protein>
<dbReference type="EMBL" id="JACOQH010000002">
    <property type="protein sequence ID" value="MBC5753359.1"/>
    <property type="molecule type" value="Genomic_DNA"/>
</dbReference>
<evidence type="ECO:0000256" key="6">
    <source>
        <dbReference type="ARBA" id="ARBA00023136"/>
    </source>
</evidence>
<evidence type="ECO:0000256" key="4">
    <source>
        <dbReference type="ARBA" id="ARBA00022692"/>
    </source>
</evidence>
<organism evidence="8 9">
    <name type="scientific">Roseburia yibonii</name>
    <dbReference type="NCBI Taxonomy" id="2763063"/>
    <lineage>
        <taxon>Bacteria</taxon>
        <taxon>Bacillati</taxon>
        <taxon>Bacillota</taxon>
        <taxon>Clostridia</taxon>
        <taxon>Lachnospirales</taxon>
        <taxon>Lachnospiraceae</taxon>
        <taxon>Roseburia</taxon>
    </lineage>
</organism>
<dbReference type="Pfam" id="PF01554">
    <property type="entry name" value="MatE"/>
    <property type="match status" value="2"/>
</dbReference>
<feature type="transmembrane region" description="Helical" evidence="7">
    <location>
        <begin position="196"/>
        <end position="216"/>
    </location>
</feature>
<dbReference type="CDD" id="cd13138">
    <property type="entry name" value="MATE_yoeA_like"/>
    <property type="match status" value="1"/>
</dbReference>
<dbReference type="InterPro" id="IPR052031">
    <property type="entry name" value="Membrane_Transporter-Flippase"/>
</dbReference>
<feature type="transmembrane region" description="Helical" evidence="7">
    <location>
        <begin position="359"/>
        <end position="378"/>
    </location>
</feature>
<dbReference type="PANTHER" id="PTHR43549:SF3">
    <property type="entry name" value="MULTIDRUG RESISTANCE PROTEIN YPNP-RELATED"/>
    <property type="match status" value="1"/>
</dbReference>
<feature type="transmembrane region" description="Helical" evidence="7">
    <location>
        <begin position="99"/>
        <end position="123"/>
    </location>
</feature>
<keyword evidence="2" id="KW-0813">Transport</keyword>
<feature type="transmembrane region" description="Helical" evidence="7">
    <location>
        <begin position="51"/>
        <end position="78"/>
    </location>
</feature>
<dbReference type="Proteomes" id="UP000621540">
    <property type="component" value="Unassembled WGS sequence"/>
</dbReference>
<dbReference type="RefSeq" id="WP_022515045.1">
    <property type="nucleotide sequence ID" value="NZ_JACOQH010000002.1"/>
</dbReference>
<accession>A0ABR7I8W4</accession>
<comment type="caution">
    <text evidence="8">The sequence shown here is derived from an EMBL/GenBank/DDBJ whole genome shotgun (WGS) entry which is preliminary data.</text>
</comment>
<name>A0ABR7I8W4_9FIRM</name>
<keyword evidence="5 7" id="KW-1133">Transmembrane helix</keyword>
<proteinExistence type="predicted"/>
<reference evidence="8 9" key="1">
    <citation type="submission" date="2020-08" db="EMBL/GenBank/DDBJ databases">
        <title>Genome public.</title>
        <authorList>
            <person name="Liu C."/>
            <person name="Sun Q."/>
        </authorList>
    </citation>
    <scope>NUCLEOTIDE SEQUENCE [LARGE SCALE GENOMIC DNA]</scope>
    <source>
        <strain evidence="8 9">BX0805</strain>
    </source>
</reference>
<feature type="transmembrane region" description="Helical" evidence="7">
    <location>
        <begin position="167"/>
        <end position="190"/>
    </location>
</feature>
<gene>
    <name evidence="8" type="ORF">H8Z76_04815</name>
</gene>
<dbReference type="PANTHER" id="PTHR43549">
    <property type="entry name" value="MULTIDRUG RESISTANCE PROTEIN YPNP-RELATED"/>
    <property type="match status" value="1"/>
</dbReference>
<feature type="transmembrane region" description="Helical" evidence="7">
    <location>
        <begin position="12"/>
        <end position="31"/>
    </location>
</feature>
<keyword evidence="4 7" id="KW-0812">Transmembrane</keyword>
<feature type="transmembrane region" description="Helical" evidence="7">
    <location>
        <begin position="135"/>
        <end position="155"/>
    </location>
</feature>
<evidence type="ECO:0000256" key="7">
    <source>
        <dbReference type="SAM" id="Phobius"/>
    </source>
</evidence>
<evidence type="ECO:0000256" key="1">
    <source>
        <dbReference type="ARBA" id="ARBA00004651"/>
    </source>
</evidence>
<evidence type="ECO:0000256" key="3">
    <source>
        <dbReference type="ARBA" id="ARBA00022475"/>
    </source>
</evidence>
<sequence length="451" mass="48969">MGKSATKDMTAGAPLKLILQFFVPMFFGMLFQQFYNMMDTIIVGKALGVNALAAVGATGSINFMIIGFCMGVCSGFAIPVAQRFGAGDYHALRKYVANSVWLSAIFAGVMTVVVCVLCRQILLWMRTPQDIFDGAYSYIFVIFVGIPVTYLYNLLSGIIRSLGDSRSPLIFLVFSSLLNIALDLLLILSFHLGVAGAAYATVISQAVSGVLCLIYMRKKFEVLKMTKEEWRMERGYMLHLCNMGIPMGLQYSITAIGSVILQTAVNTLGSTAVASVTAGSKVGMFFACPFDAMGATMTTYAGQNVGAGKVDRVGRGMKACCIIGAVYSAAAFVVLYFFGEQVSLLFVDAAEQEILHNSWLFLTINAAFYLLLALVNIVRFTIQGMGFSYLAILAGVCEMAARSVVGIFFVPLIGYKAACFASPMAWLCADLFLIPAFMYASKTLKRRLQDQ</sequence>
<keyword evidence="9" id="KW-1185">Reference proteome</keyword>
<keyword evidence="3" id="KW-1003">Cell membrane</keyword>
<comment type="subcellular location">
    <subcellularLocation>
        <location evidence="1">Cell membrane</location>
        <topology evidence="1">Multi-pass membrane protein</topology>
    </subcellularLocation>
</comment>
<feature type="transmembrane region" description="Helical" evidence="7">
    <location>
        <begin position="319"/>
        <end position="339"/>
    </location>
</feature>
<dbReference type="InterPro" id="IPR048279">
    <property type="entry name" value="MdtK-like"/>
</dbReference>
<evidence type="ECO:0000256" key="5">
    <source>
        <dbReference type="ARBA" id="ARBA00022989"/>
    </source>
</evidence>
<dbReference type="NCBIfam" id="TIGR00797">
    <property type="entry name" value="matE"/>
    <property type="match status" value="1"/>
</dbReference>
<feature type="transmembrane region" description="Helical" evidence="7">
    <location>
        <begin position="390"/>
        <end position="414"/>
    </location>
</feature>
<dbReference type="InterPro" id="IPR002528">
    <property type="entry name" value="MATE_fam"/>
</dbReference>
<evidence type="ECO:0000313" key="8">
    <source>
        <dbReference type="EMBL" id="MBC5753359.1"/>
    </source>
</evidence>
<keyword evidence="6 7" id="KW-0472">Membrane</keyword>